<feature type="region of interest" description="Disordered" evidence="1">
    <location>
        <begin position="1"/>
        <end position="29"/>
    </location>
</feature>
<organism evidence="2 3">
    <name type="scientific">Dorea longicatena</name>
    <dbReference type="NCBI Taxonomy" id="88431"/>
    <lineage>
        <taxon>Bacteria</taxon>
        <taxon>Bacillati</taxon>
        <taxon>Bacillota</taxon>
        <taxon>Clostridia</taxon>
        <taxon>Lachnospirales</taxon>
        <taxon>Lachnospiraceae</taxon>
        <taxon>Dorea</taxon>
    </lineage>
</organism>
<evidence type="ECO:0000256" key="1">
    <source>
        <dbReference type="SAM" id="MobiDB-lite"/>
    </source>
</evidence>
<gene>
    <name evidence="2" type="ORF">ERS852573_00860</name>
</gene>
<name>A0A173S749_9FIRM</name>
<dbReference type="Proteomes" id="UP000095597">
    <property type="component" value="Unassembled WGS sequence"/>
</dbReference>
<proteinExistence type="predicted"/>
<dbReference type="AlphaFoldDB" id="A0A173S749"/>
<sequence length="174" mass="19522">MEDNKNIDTQGQQNPEPENQPDEKEPTVEELMAQLAQERAEKAKLKNNFDKTSSELASTKKQLKAKQTAEEQEEEAKKEAEEAHKKYVKGLEDKIKLTDATNRYLALGMSADMAKDTAQAELEKDMVKVTENMSKFKDASIKEAEAEWLKSRPPVNAGQGDGEETDLFLKGFNG</sequence>
<evidence type="ECO:0000313" key="2">
    <source>
        <dbReference type="EMBL" id="CUM86081.1"/>
    </source>
</evidence>
<protein>
    <recommendedName>
        <fullName evidence="4">DUF4355 domain-containing protein</fullName>
    </recommendedName>
</protein>
<evidence type="ECO:0008006" key="4">
    <source>
        <dbReference type="Google" id="ProtNLM"/>
    </source>
</evidence>
<dbReference type="RefSeq" id="WP_055213756.1">
    <property type="nucleotide sequence ID" value="NZ_CYXO01000004.1"/>
</dbReference>
<feature type="region of interest" description="Disordered" evidence="1">
    <location>
        <begin position="44"/>
        <end position="82"/>
    </location>
</feature>
<dbReference type="EMBL" id="CYXO01000004">
    <property type="protein sequence ID" value="CUM86081.1"/>
    <property type="molecule type" value="Genomic_DNA"/>
</dbReference>
<feature type="region of interest" description="Disordered" evidence="1">
    <location>
        <begin position="150"/>
        <end position="174"/>
    </location>
</feature>
<evidence type="ECO:0000313" key="3">
    <source>
        <dbReference type="Proteomes" id="UP000095597"/>
    </source>
</evidence>
<reference evidence="2 3" key="1">
    <citation type="submission" date="2015-09" db="EMBL/GenBank/DDBJ databases">
        <authorList>
            <consortium name="Pathogen Informatics"/>
        </authorList>
    </citation>
    <scope>NUCLEOTIDE SEQUENCE [LARGE SCALE GENOMIC DNA]</scope>
    <source>
        <strain evidence="2 3">2789STDY5834961</strain>
    </source>
</reference>
<accession>A0A173S749</accession>
<feature type="compositionally biased region" description="Basic and acidic residues" evidence="1">
    <location>
        <begin position="44"/>
        <end position="53"/>
    </location>
</feature>